<evidence type="ECO:0000256" key="4">
    <source>
        <dbReference type="ARBA" id="ARBA00023054"/>
    </source>
</evidence>
<dbReference type="AlphaFoldDB" id="A0A7L1R8H7"/>
<feature type="region of interest" description="Disordered" evidence="7">
    <location>
        <begin position="692"/>
        <end position="718"/>
    </location>
</feature>
<dbReference type="Pfam" id="PF00386">
    <property type="entry name" value="C1q"/>
    <property type="match status" value="1"/>
</dbReference>
<proteinExistence type="predicted"/>
<dbReference type="InterPro" id="IPR050392">
    <property type="entry name" value="Collagen/C1q_domain"/>
</dbReference>
<keyword evidence="3 8" id="KW-0732">Signal</keyword>
<keyword evidence="4 6" id="KW-0175">Coiled coil</keyword>
<dbReference type="PANTHER" id="PTHR15427:SF6">
    <property type="entry name" value="MULTIMERIN-2"/>
    <property type="match status" value="1"/>
</dbReference>
<dbReference type="PANTHER" id="PTHR15427">
    <property type="entry name" value="EMILIN ELASTIN MICROFIBRIL INTERFACE-LOCATED PROTEIN ELASTIN MICROFIBRIL INTERFACER"/>
    <property type="match status" value="1"/>
</dbReference>
<keyword evidence="12" id="KW-1185">Reference proteome</keyword>
<name>A0A7L1R8H7_9PASS</name>
<feature type="coiled-coil region" evidence="6">
    <location>
        <begin position="378"/>
        <end position="412"/>
    </location>
</feature>
<evidence type="ECO:0000259" key="9">
    <source>
        <dbReference type="PROSITE" id="PS50871"/>
    </source>
</evidence>
<keyword evidence="5" id="KW-1015">Disulfide bond</keyword>
<feature type="region of interest" description="Disordered" evidence="7">
    <location>
        <begin position="837"/>
        <end position="866"/>
    </location>
</feature>
<comment type="caution">
    <text evidence="11">The sequence shown here is derived from an EMBL/GenBank/DDBJ whole genome shotgun (WGS) entry which is preliminary data.</text>
</comment>
<dbReference type="InterPro" id="IPR008983">
    <property type="entry name" value="Tumour_necrosis_fac-like_dom"/>
</dbReference>
<dbReference type="PROSITE" id="PS51041">
    <property type="entry name" value="EMI"/>
    <property type="match status" value="1"/>
</dbReference>
<feature type="non-terminal residue" evidence="11">
    <location>
        <position position="1009"/>
    </location>
</feature>
<feature type="region of interest" description="Disordered" evidence="7">
    <location>
        <begin position="23"/>
        <end position="51"/>
    </location>
</feature>
<evidence type="ECO:0000256" key="3">
    <source>
        <dbReference type="ARBA" id="ARBA00022729"/>
    </source>
</evidence>
<feature type="chain" id="PRO_5029552900" evidence="8">
    <location>
        <begin position="18"/>
        <end position="1009"/>
    </location>
</feature>
<organism evidence="11 12">
    <name type="scientific">Cisticola juncidis</name>
    <dbReference type="NCBI Taxonomy" id="52622"/>
    <lineage>
        <taxon>Eukaryota</taxon>
        <taxon>Metazoa</taxon>
        <taxon>Chordata</taxon>
        <taxon>Craniata</taxon>
        <taxon>Vertebrata</taxon>
        <taxon>Euteleostomi</taxon>
        <taxon>Archelosauria</taxon>
        <taxon>Archosauria</taxon>
        <taxon>Dinosauria</taxon>
        <taxon>Saurischia</taxon>
        <taxon>Theropoda</taxon>
        <taxon>Coelurosauria</taxon>
        <taxon>Aves</taxon>
        <taxon>Neognathae</taxon>
        <taxon>Neoaves</taxon>
        <taxon>Telluraves</taxon>
        <taxon>Australaves</taxon>
        <taxon>Passeriformes</taxon>
        <taxon>Sylvioidea</taxon>
        <taxon>Cisticolidae</taxon>
        <taxon>Cisticola</taxon>
    </lineage>
</organism>
<dbReference type="GO" id="GO:0030948">
    <property type="term" value="P:negative regulation of vascular endothelial growth factor receptor signaling pathway"/>
    <property type="evidence" value="ECO:0007669"/>
    <property type="project" value="TreeGrafter"/>
</dbReference>
<keyword evidence="2" id="KW-0964">Secreted</keyword>
<evidence type="ECO:0000259" key="10">
    <source>
        <dbReference type="PROSITE" id="PS51041"/>
    </source>
</evidence>
<sequence>MLVKLLLVCSAVGLANLEHAAHHRHRDGSVHSLKPPAHGTSAHSQRTPLPRQEGYWEAEGLREDTQDYPSSLTFSHQEERGDFEGASPQTRNGNWCSFTQSRLVTYIEACMKEKYIVNSQQPCPNGGPECQKIMYRTALKPVYQVKQKVLKSLHWKCCPGFIGKDCEQHDPNFILVPGSETEGQEEFLNHMSTSVDSREMLEVIQNHEALLDDLQSDIHQAASTLGDLQRLFENNGTSMVLEVNQSNSDPQERLLQQVLFPHVENFLRRHFNPMWASFNRSLQNLSSIVRNLSHDVEANKKSIERFQESTVPKKEVQELGTKFESKVQENIVKVDEAKRDIENQVHMQQANIHYNLSMIKADTDTKLKKLHKIQQSHFLALNNSIANMKQEQNFLENKLEALKKNLTEFSSHHGPKDENSQLNIKQMNDILSGHAKQLKELYMESDVAFQNIAVLERWFKELKKNISKYRPEDLTITLADKSVIMEENNAAMERQISELNYTLSNLQENYSDLLRYMEECNCQRISPDTEVLEEDPRNSTYSLEGTQSKDMKHLESVFRDFFKSEIEELSSAIPSIHLSLNLRQEENRQLQSQVTAFSEDIGLLKKKDEEIHRHIKYLNSSFSSLLKDAMRHEEALEALLRHEFLDIFFEDDFSSLIPSIFQLQESLRYFSDKLQEQNVTLESLMRRFHPLERGHQNNPDAHMSPKKETQTSSALHEVSSQRTVIAHMEPNYEAAKDDSLDSSAYNDIMTLKNDIKHLSLAIKRHESRGDVSLCCNHTIANAIEPLNVSVETLSADLATIKQNLEEHLVTFKKLFGSNEELGASNMSLDVTKIQSMLNKKGRRQQKGHDKQREKKRPEKHRENTQMISGRNTVQTELVEKDSLVAFHVGFSERKDKEKTVRFNETYLNYGNSYFSEHGHFKAPHRGVYLFVISVEFSSGPALGQLSFSSGYKRTLSSSQRKTSQGNTMTTFALAEMEKGETVCFELLLGSVVKRSPPGTTMGGFLISKT</sequence>
<accession>A0A7L1R8H7</accession>
<dbReference type="InterPro" id="IPR001073">
    <property type="entry name" value="C1q_dom"/>
</dbReference>
<evidence type="ECO:0000313" key="12">
    <source>
        <dbReference type="Proteomes" id="UP000546986"/>
    </source>
</evidence>
<gene>
    <name evidence="11" type="primary">Mmrn2</name>
    <name evidence="11" type="ORF">CISJUN_R12173</name>
</gene>
<evidence type="ECO:0000256" key="1">
    <source>
        <dbReference type="ARBA" id="ARBA00004613"/>
    </source>
</evidence>
<dbReference type="Gene3D" id="2.60.120.40">
    <property type="match status" value="1"/>
</dbReference>
<dbReference type="GO" id="GO:0005576">
    <property type="term" value="C:extracellular region"/>
    <property type="evidence" value="ECO:0007669"/>
    <property type="project" value="UniProtKB-SubCell"/>
</dbReference>
<dbReference type="InterPro" id="IPR011489">
    <property type="entry name" value="EMI_domain"/>
</dbReference>
<comment type="subcellular location">
    <subcellularLocation>
        <location evidence="1">Secreted</location>
    </subcellularLocation>
</comment>
<evidence type="ECO:0000256" key="7">
    <source>
        <dbReference type="SAM" id="MobiDB-lite"/>
    </source>
</evidence>
<feature type="compositionally biased region" description="Basic and acidic residues" evidence="7">
    <location>
        <begin position="846"/>
        <end position="863"/>
    </location>
</feature>
<evidence type="ECO:0000256" key="5">
    <source>
        <dbReference type="ARBA" id="ARBA00023157"/>
    </source>
</evidence>
<dbReference type="EMBL" id="VXBR01012239">
    <property type="protein sequence ID" value="NXO32536.1"/>
    <property type="molecule type" value="Genomic_DNA"/>
</dbReference>
<feature type="signal peptide" evidence="8">
    <location>
        <begin position="1"/>
        <end position="17"/>
    </location>
</feature>
<feature type="coiled-coil region" evidence="6">
    <location>
        <begin position="489"/>
        <end position="523"/>
    </location>
</feature>
<dbReference type="SUPFAM" id="SSF49842">
    <property type="entry name" value="TNF-like"/>
    <property type="match status" value="1"/>
</dbReference>
<reference evidence="11 12" key="1">
    <citation type="submission" date="2019-09" db="EMBL/GenBank/DDBJ databases">
        <title>Bird 10,000 Genomes (B10K) Project - Family phase.</title>
        <authorList>
            <person name="Zhang G."/>
        </authorList>
    </citation>
    <scope>NUCLEOTIDE SEQUENCE [LARGE SCALE GENOMIC DNA]</scope>
    <source>
        <strain evidence="11">B10K-DU-002-30</strain>
        <tissue evidence="11">Muscle</tissue>
    </source>
</reference>
<evidence type="ECO:0000256" key="8">
    <source>
        <dbReference type="SAM" id="SignalP"/>
    </source>
</evidence>
<feature type="domain" description="EMI" evidence="10">
    <location>
        <begin position="92"/>
        <end position="168"/>
    </location>
</feature>
<dbReference type="PROSITE" id="PS50871">
    <property type="entry name" value="C1Q"/>
    <property type="match status" value="1"/>
</dbReference>
<evidence type="ECO:0000313" key="11">
    <source>
        <dbReference type="EMBL" id="NXO32536.1"/>
    </source>
</evidence>
<dbReference type="GO" id="GO:0090051">
    <property type="term" value="P:negative regulation of cell migration involved in sprouting angiogenesis"/>
    <property type="evidence" value="ECO:0007669"/>
    <property type="project" value="TreeGrafter"/>
</dbReference>
<protein>
    <submittedName>
        <fullName evidence="11">MMRN2 protein</fullName>
    </submittedName>
</protein>
<dbReference type="Proteomes" id="UP000546986">
    <property type="component" value="Unassembled WGS sequence"/>
</dbReference>
<dbReference type="Pfam" id="PF07546">
    <property type="entry name" value="EMI"/>
    <property type="match status" value="1"/>
</dbReference>
<evidence type="ECO:0000256" key="2">
    <source>
        <dbReference type="ARBA" id="ARBA00022525"/>
    </source>
</evidence>
<feature type="domain" description="C1q" evidence="9">
    <location>
        <begin position="879"/>
        <end position="1009"/>
    </location>
</feature>
<feature type="non-terminal residue" evidence="11">
    <location>
        <position position="1"/>
    </location>
</feature>
<dbReference type="SMART" id="SM00110">
    <property type="entry name" value="C1Q"/>
    <property type="match status" value="1"/>
</dbReference>
<feature type="coiled-coil region" evidence="6">
    <location>
        <begin position="197"/>
        <end position="231"/>
    </location>
</feature>
<evidence type="ECO:0000256" key="6">
    <source>
        <dbReference type="SAM" id="Coils"/>
    </source>
</evidence>